<dbReference type="PANTHER" id="PTHR36933">
    <property type="entry name" value="SLL0788 PROTEIN"/>
    <property type="match status" value="1"/>
</dbReference>
<dbReference type="Pfam" id="PF03713">
    <property type="entry name" value="DUF305"/>
    <property type="match status" value="1"/>
</dbReference>
<accession>A0A7W6EGQ7</accession>
<dbReference type="Proteomes" id="UP000542776">
    <property type="component" value="Unassembled WGS sequence"/>
</dbReference>
<dbReference type="InterPro" id="IPR005183">
    <property type="entry name" value="DUF305_CopM-like"/>
</dbReference>
<dbReference type="Gene3D" id="1.20.1260.10">
    <property type="match status" value="1"/>
</dbReference>
<dbReference type="InterPro" id="IPR012347">
    <property type="entry name" value="Ferritin-like"/>
</dbReference>
<sequence>MTRNLSQTLFGLILTWGLAAGPAFAQDHGGHAMPAAHGATTAAPGSPSQAYMAAMQTMDSAMASMPMTGKPGLDYARMMIPHHQSAVDMAKAYLASGENDPVLTKLSNDIVASQQAEIATLQDWIARNEAK</sequence>
<feature type="chain" id="PRO_5030954876" evidence="1">
    <location>
        <begin position="26"/>
        <end position="131"/>
    </location>
</feature>
<feature type="domain" description="DUF305" evidence="2">
    <location>
        <begin position="40"/>
        <end position="124"/>
    </location>
</feature>
<gene>
    <name evidence="3" type="ORF">GGR04_001876</name>
</gene>
<comment type="caution">
    <text evidence="3">The sequence shown here is derived from an EMBL/GenBank/DDBJ whole genome shotgun (WGS) entry which is preliminary data.</text>
</comment>
<dbReference type="AlphaFoldDB" id="A0A7W6EGQ7"/>
<dbReference type="PANTHER" id="PTHR36933:SF1">
    <property type="entry name" value="SLL0788 PROTEIN"/>
    <property type="match status" value="1"/>
</dbReference>
<proteinExistence type="predicted"/>
<feature type="signal peptide" evidence="1">
    <location>
        <begin position="1"/>
        <end position="25"/>
    </location>
</feature>
<dbReference type="EMBL" id="JACIEK010000003">
    <property type="protein sequence ID" value="MBB3998038.1"/>
    <property type="molecule type" value="Genomic_DNA"/>
</dbReference>
<keyword evidence="1" id="KW-0732">Signal</keyword>
<evidence type="ECO:0000259" key="2">
    <source>
        <dbReference type="Pfam" id="PF03713"/>
    </source>
</evidence>
<name>A0A7W6EGQ7_9HYPH</name>
<keyword evidence="4" id="KW-1185">Reference proteome</keyword>
<organism evidence="3 4">
    <name type="scientific">Aureimonas pseudogalii</name>
    <dbReference type="NCBI Taxonomy" id="1744844"/>
    <lineage>
        <taxon>Bacteria</taxon>
        <taxon>Pseudomonadati</taxon>
        <taxon>Pseudomonadota</taxon>
        <taxon>Alphaproteobacteria</taxon>
        <taxon>Hyphomicrobiales</taxon>
        <taxon>Aurantimonadaceae</taxon>
        <taxon>Aureimonas</taxon>
    </lineage>
</organism>
<dbReference type="RefSeq" id="WP_183199567.1">
    <property type="nucleotide sequence ID" value="NZ_JACIEK010000003.1"/>
</dbReference>
<evidence type="ECO:0000256" key="1">
    <source>
        <dbReference type="SAM" id="SignalP"/>
    </source>
</evidence>
<reference evidence="3 4" key="1">
    <citation type="submission" date="2020-08" db="EMBL/GenBank/DDBJ databases">
        <title>Genomic Encyclopedia of Type Strains, Phase IV (KMG-IV): sequencing the most valuable type-strain genomes for metagenomic binning, comparative biology and taxonomic classification.</title>
        <authorList>
            <person name="Goeker M."/>
        </authorList>
    </citation>
    <scope>NUCLEOTIDE SEQUENCE [LARGE SCALE GENOMIC DNA]</scope>
    <source>
        <strain evidence="3 4">DSM 102238</strain>
    </source>
</reference>
<protein>
    <submittedName>
        <fullName evidence="3">Uncharacterized protein (DUF305 family)</fullName>
    </submittedName>
</protein>
<evidence type="ECO:0000313" key="3">
    <source>
        <dbReference type="EMBL" id="MBB3998038.1"/>
    </source>
</evidence>
<evidence type="ECO:0000313" key="4">
    <source>
        <dbReference type="Proteomes" id="UP000542776"/>
    </source>
</evidence>